<keyword evidence="4" id="KW-0539">Nucleus</keyword>
<feature type="compositionally biased region" description="Polar residues" evidence="5">
    <location>
        <begin position="233"/>
        <end position="243"/>
    </location>
</feature>
<dbReference type="InterPro" id="IPR007219">
    <property type="entry name" value="XnlR_reg_dom"/>
</dbReference>
<feature type="compositionally biased region" description="Basic and acidic residues" evidence="5">
    <location>
        <begin position="63"/>
        <end position="83"/>
    </location>
</feature>
<dbReference type="PANTHER" id="PTHR47424">
    <property type="entry name" value="REGULATORY PROTEIN GAL4"/>
    <property type="match status" value="1"/>
</dbReference>
<dbReference type="InterPro" id="IPR051127">
    <property type="entry name" value="Fungal_SecMet_Regulators"/>
</dbReference>
<evidence type="ECO:0000259" key="6">
    <source>
        <dbReference type="PROSITE" id="PS50048"/>
    </source>
</evidence>
<dbReference type="InterPro" id="IPR001138">
    <property type="entry name" value="Zn2Cys6_DnaBD"/>
</dbReference>
<dbReference type="CDD" id="cd12148">
    <property type="entry name" value="fungal_TF_MHR"/>
    <property type="match status" value="1"/>
</dbReference>
<keyword evidence="3" id="KW-0804">Transcription</keyword>
<proteinExistence type="predicted"/>
<keyword evidence="2" id="KW-0805">Transcription regulation</keyword>
<evidence type="ECO:0000256" key="5">
    <source>
        <dbReference type="SAM" id="MobiDB-lite"/>
    </source>
</evidence>
<feature type="domain" description="Zn(2)-C6 fungal-type" evidence="6">
    <location>
        <begin position="25"/>
        <end position="54"/>
    </location>
</feature>
<feature type="compositionally biased region" description="Polar residues" evidence="5">
    <location>
        <begin position="95"/>
        <end position="104"/>
    </location>
</feature>
<evidence type="ECO:0000313" key="8">
    <source>
        <dbReference type="Proteomes" id="UP000000709"/>
    </source>
</evidence>
<feature type="compositionally biased region" description="Acidic residues" evidence="5">
    <location>
        <begin position="279"/>
        <end position="292"/>
    </location>
</feature>
<dbReference type="GO" id="GO:0000981">
    <property type="term" value="F:DNA-binding transcription factor activity, RNA polymerase II-specific"/>
    <property type="evidence" value="ECO:0007669"/>
    <property type="project" value="InterPro"/>
</dbReference>
<dbReference type="Gene3D" id="4.10.240.10">
    <property type="entry name" value="Zn(2)-C6 fungal-type DNA-binding domain"/>
    <property type="match status" value="1"/>
</dbReference>
<protein>
    <recommendedName>
        <fullName evidence="6">Zn(2)-C6 fungal-type domain-containing protein</fullName>
    </recommendedName>
</protein>
<feature type="compositionally biased region" description="Polar residues" evidence="5">
    <location>
        <begin position="251"/>
        <end position="261"/>
    </location>
</feature>
<dbReference type="eggNOG" id="ENOG502QVYJ">
    <property type="taxonomic scope" value="Eukaryota"/>
</dbReference>
<feature type="compositionally biased region" description="Basic residues" evidence="5">
    <location>
        <begin position="1"/>
        <end position="13"/>
    </location>
</feature>
<keyword evidence="8" id="KW-1185">Reference proteome</keyword>
<dbReference type="EMBL" id="GL996502">
    <property type="protein sequence ID" value="EGW32200.1"/>
    <property type="molecule type" value="Genomic_DNA"/>
</dbReference>
<feature type="compositionally biased region" description="Low complexity" evidence="5">
    <location>
        <begin position="105"/>
        <end position="116"/>
    </location>
</feature>
<dbReference type="SMART" id="SM00906">
    <property type="entry name" value="Fungal_trans"/>
    <property type="match status" value="1"/>
</dbReference>
<name>G3APM9_SPAPN</name>
<evidence type="ECO:0000256" key="4">
    <source>
        <dbReference type="ARBA" id="ARBA00023242"/>
    </source>
</evidence>
<dbReference type="RefSeq" id="XP_007375476.1">
    <property type="nucleotide sequence ID" value="XM_007375414.1"/>
</dbReference>
<dbReference type="GO" id="GO:0006351">
    <property type="term" value="P:DNA-templated transcription"/>
    <property type="evidence" value="ECO:0007669"/>
    <property type="project" value="InterPro"/>
</dbReference>
<dbReference type="SUPFAM" id="SSF57701">
    <property type="entry name" value="Zn2/Cys6 DNA-binding domain"/>
    <property type="match status" value="1"/>
</dbReference>
<feature type="region of interest" description="Disordered" evidence="5">
    <location>
        <begin position="1"/>
        <end position="22"/>
    </location>
</feature>
<feature type="compositionally biased region" description="Basic and acidic residues" evidence="5">
    <location>
        <begin position="293"/>
        <end position="305"/>
    </location>
</feature>
<dbReference type="Pfam" id="PF04082">
    <property type="entry name" value="Fungal_trans"/>
    <property type="match status" value="1"/>
</dbReference>
<dbReference type="STRING" id="619300.G3APM9"/>
<dbReference type="PROSITE" id="PS00463">
    <property type="entry name" value="ZN2_CY6_FUNGAL_1"/>
    <property type="match status" value="1"/>
</dbReference>
<feature type="compositionally biased region" description="Low complexity" evidence="5">
    <location>
        <begin position="131"/>
        <end position="148"/>
    </location>
</feature>
<evidence type="ECO:0000256" key="3">
    <source>
        <dbReference type="ARBA" id="ARBA00023163"/>
    </source>
</evidence>
<gene>
    <name evidence="7" type="ORF">SPAPADRAFT_71679</name>
</gene>
<dbReference type="PANTHER" id="PTHR47424:SF6">
    <property type="entry name" value="PROLINE UTILIZATION TRANS-ACTIVATOR"/>
    <property type="match status" value="1"/>
</dbReference>
<feature type="compositionally biased region" description="Low complexity" evidence="5">
    <location>
        <begin position="158"/>
        <end position="205"/>
    </location>
</feature>
<dbReference type="OrthoDB" id="3364175at2759"/>
<organism evidence="8">
    <name type="scientific">Spathaspora passalidarum (strain NRRL Y-27907 / 11-Y1)</name>
    <dbReference type="NCBI Taxonomy" id="619300"/>
    <lineage>
        <taxon>Eukaryota</taxon>
        <taxon>Fungi</taxon>
        <taxon>Dikarya</taxon>
        <taxon>Ascomycota</taxon>
        <taxon>Saccharomycotina</taxon>
        <taxon>Pichiomycetes</taxon>
        <taxon>Debaryomycetaceae</taxon>
        <taxon>Spathaspora</taxon>
    </lineage>
</organism>
<evidence type="ECO:0000256" key="1">
    <source>
        <dbReference type="ARBA" id="ARBA00022723"/>
    </source>
</evidence>
<dbReference type="InParanoid" id="G3APM9"/>
<dbReference type="GeneID" id="18875393"/>
<dbReference type="SMART" id="SM00066">
    <property type="entry name" value="GAL4"/>
    <property type="match status" value="1"/>
</dbReference>
<dbReference type="OMA" id="HYINTAF"/>
<dbReference type="PROSITE" id="PS50048">
    <property type="entry name" value="ZN2_CY6_FUNGAL_2"/>
    <property type="match status" value="1"/>
</dbReference>
<dbReference type="CDD" id="cd00067">
    <property type="entry name" value="GAL4"/>
    <property type="match status" value="1"/>
</dbReference>
<dbReference type="KEGG" id="spaa:SPAPADRAFT_71679"/>
<feature type="region of interest" description="Disordered" evidence="5">
    <location>
        <begin position="63"/>
        <end position="308"/>
    </location>
</feature>
<dbReference type="Pfam" id="PF00172">
    <property type="entry name" value="Zn_clus"/>
    <property type="match status" value="1"/>
</dbReference>
<dbReference type="GO" id="GO:0003677">
    <property type="term" value="F:DNA binding"/>
    <property type="evidence" value="ECO:0007669"/>
    <property type="project" value="InterPro"/>
</dbReference>
<evidence type="ECO:0000313" key="7">
    <source>
        <dbReference type="EMBL" id="EGW32200.1"/>
    </source>
</evidence>
<sequence length="880" mass="101259">MISKAPVRKRIRRLPPEKRQKVSTACDSCKRRKFKCTGQTPCDVCVRKGTECTYTIIDKRSLKSERMAKKKLEEENQYRRQSIESDEQDDPFRKQSFSDTSSIQISPSNMSNVSPPHVSPPQVSPPPPPHMAQQIMQQQPQYLSQVSPSLPPPPPQQYQPQPYQQPYAPQYAPQYPPQQYAQYPQQYPPHHQQQQYPPQVPVGYQQPPPPPPMQPHLQQAHQSLPPQPLYDSRQPSQQISPTKNPHGILTPETTPNSNYNGNGHYIPKSLQPLLSFPLDNEEDTPPPEEDEDMTKKKSGDKKKDGISNQSGKSAILLVDKSNTFRYMGETSPLSLLYEARNIFVQYVGKTKLTEDLRGCPVIDKPAPIRNRVSIQLPPVEERDLYINNFKWNINDTFFIFDMDRFYKEIVEVVYRDPMNEHNKAVLIILYFVLAIGATYSDFSNGDPEAIKGAAYFDSGLNLLKDVVEDSEIWVVISHYLQFHYYQSILKKSTAWIHLNLAIKYAQSIGLHRSFVNEQFSKKSFETEYRKRLFRSLYSSDRISSVFIGRPLSINDYDWDDPTRFKSSNLPLTALDFNSKCQIELTKICTLIGRIVSNFYRDRIIDINRTRNLAIELKMWSKNLDPDLSIENILKPTEIPDNEAHGNTQILLMTHLLQLYAVMLLSRPFFMYEAVSAINAELKDTIKDKELVKDFRQAATKSSILAIKLMNHYINTAFKDCKRMECYIIITCCFYSSIMISITILSGGFEHEGYSESDLIDLLKSAKYVLNHFSKCNKGALRYAEISTDMIDALVHRHDKGGKAKHDTDSENESVDSEELDYRVLNDYNFIDDPNNNMQSLIEFQQFFVPQEIAPTGGSVDVNTTMPYDYGNYELFFGDKY</sequence>
<dbReference type="AlphaFoldDB" id="G3APM9"/>
<dbReference type="Proteomes" id="UP000000709">
    <property type="component" value="Unassembled WGS sequence"/>
</dbReference>
<dbReference type="InterPro" id="IPR036864">
    <property type="entry name" value="Zn2-C6_fun-type_DNA-bd_sf"/>
</dbReference>
<accession>G3APM9</accession>
<dbReference type="HOGENOM" id="CLU_007695_1_0_1"/>
<reference evidence="7 8" key="1">
    <citation type="journal article" date="2011" name="Proc. Natl. Acad. Sci. U.S.A.">
        <title>Comparative genomics of xylose-fermenting fungi for enhanced biofuel production.</title>
        <authorList>
            <person name="Wohlbach D.J."/>
            <person name="Kuo A."/>
            <person name="Sato T.K."/>
            <person name="Potts K.M."/>
            <person name="Salamov A.A."/>
            <person name="LaButti K.M."/>
            <person name="Sun H."/>
            <person name="Clum A."/>
            <person name="Pangilinan J.L."/>
            <person name="Lindquist E.A."/>
            <person name="Lucas S."/>
            <person name="Lapidus A."/>
            <person name="Jin M."/>
            <person name="Gunawan C."/>
            <person name="Balan V."/>
            <person name="Dale B.E."/>
            <person name="Jeffries T.W."/>
            <person name="Zinkel R."/>
            <person name="Barry K.W."/>
            <person name="Grigoriev I.V."/>
            <person name="Gasch A.P."/>
        </authorList>
    </citation>
    <scope>NUCLEOTIDE SEQUENCE [LARGE SCALE GENOMIC DNA]</scope>
    <source>
        <strain evidence="8">NRRL Y-27907 / 11-Y1</strain>
    </source>
</reference>
<dbReference type="GO" id="GO:0008270">
    <property type="term" value="F:zinc ion binding"/>
    <property type="evidence" value="ECO:0007669"/>
    <property type="project" value="InterPro"/>
</dbReference>
<evidence type="ECO:0000256" key="2">
    <source>
        <dbReference type="ARBA" id="ARBA00023015"/>
    </source>
</evidence>
<feature type="compositionally biased region" description="Pro residues" evidence="5">
    <location>
        <begin position="117"/>
        <end position="130"/>
    </location>
</feature>
<keyword evidence="1" id="KW-0479">Metal-binding</keyword>